<dbReference type="EMBL" id="JACHJG010000008">
    <property type="protein sequence ID" value="MBB4888187.1"/>
    <property type="molecule type" value="Genomic_DNA"/>
</dbReference>
<keyword evidence="2" id="KW-1185">Reference proteome</keyword>
<gene>
    <name evidence="1" type="ORF">FHS38_004255</name>
</gene>
<proteinExistence type="predicted"/>
<dbReference type="AlphaFoldDB" id="A0A7W7LDY2"/>
<accession>A0A7W7LDY2</accession>
<dbReference type="Proteomes" id="UP000556436">
    <property type="component" value="Unassembled WGS sequence"/>
</dbReference>
<comment type="caution">
    <text evidence="1">The sequence shown here is derived from an EMBL/GenBank/DDBJ whole genome shotgun (WGS) entry which is preliminary data.</text>
</comment>
<dbReference type="RefSeq" id="WP_184735570.1">
    <property type="nucleotide sequence ID" value="NZ_BMRW01000008.1"/>
</dbReference>
<reference evidence="1 2" key="1">
    <citation type="submission" date="2020-08" db="EMBL/GenBank/DDBJ databases">
        <title>Genomic Encyclopedia of Type Strains, Phase III (KMG-III): the genomes of soil and plant-associated and newly described type strains.</title>
        <authorList>
            <person name="Whitman W."/>
        </authorList>
    </citation>
    <scope>NUCLEOTIDE SEQUENCE [LARGE SCALE GENOMIC DNA]</scope>
    <source>
        <strain evidence="1 2">CECT 3265</strain>
    </source>
</reference>
<organism evidence="1 2">
    <name type="scientific">Streptomyces netropsis</name>
    <name type="common">Streptoverticillium netropsis</name>
    <dbReference type="NCBI Taxonomy" id="55404"/>
    <lineage>
        <taxon>Bacteria</taxon>
        <taxon>Bacillati</taxon>
        <taxon>Actinomycetota</taxon>
        <taxon>Actinomycetes</taxon>
        <taxon>Kitasatosporales</taxon>
        <taxon>Streptomycetaceae</taxon>
        <taxon>Streptomyces</taxon>
    </lineage>
</organism>
<evidence type="ECO:0000313" key="2">
    <source>
        <dbReference type="Proteomes" id="UP000556436"/>
    </source>
</evidence>
<protein>
    <submittedName>
        <fullName evidence="1">Uncharacterized protein</fullName>
    </submittedName>
</protein>
<name>A0A7W7LDY2_STRNE</name>
<evidence type="ECO:0000313" key="1">
    <source>
        <dbReference type="EMBL" id="MBB4888187.1"/>
    </source>
</evidence>
<sequence>MPCRKGHRIDHCKHAYKVTSDNFISARNDSERGTYQGSATIGSTSIPVTARVL</sequence>